<dbReference type="Pfam" id="PF03802">
    <property type="entry name" value="CitX"/>
    <property type="match status" value="1"/>
</dbReference>
<keyword evidence="5" id="KW-0067">ATP-binding</keyword>
<evidence type="ECO:0000256" key="2">
    <source>
        <dbReference type="ARBA" id="ARBA00022679"/>
    </source>
</evidence>
<keyword evidence="2 7" id="KW-0808">Transferase</keyword>
<comment type="catalytic activity">
    <reaction evidence="6">
        <text>apo-[citrate lyase ACP] + 2'-(5''-triphospho-alpha-D-ribosyl)-3'-dephospho-CoA = holo-[citrate lyase ACP] + diphosphate</text>
        <dbReference type="Rhea" id="RHEA:16333"/>
        <dbReference type="Rhea" id="RHEA-COMP:10157"/>
        <dbReference type="Rhea" id="RHEA-COMP:10158"/>
        <dbReference type="ChEBI" id="CHEBI:29999"/>
        <dbReference type="ChEBI" id="CHEBI:33019"/>
        <dbReference type="ChEBI" id="CHEBI:61378"/>
        <dbReference type="ChEBI" id="CHEBI:82683"/>
        <dbReference type="EC" id="2.7.7.61"/>
    </reaction>
</comment>
<keyword evidence="7" id="KW-0456">Lyase</keyword>
<dbReference type="GO" id="GO:0050519">
    <property type="term" value="F:holo-citrate lyase synthase activity"/>
    <property type="evidence" value="ECO:0007669"/>
    <property type="project" value="UniProtKB-EC"/>
</dbReference>
<evidence type="ECO:0000313" key="7">
    <source>
        <dbReference type="EMBL" id="MCC2131038.1"/>
    </source>
</evidence>
<dbReference type="GO" id="GO:0005524">
    <property type="term" value="F:ATP binding"/>
    <property type="evidence" value="ECO:0007669"/>
    <property type="project" value="UniProtKB-KW"/>
</dbReference>
<dbReference type="PANTHER" id="PTHR30201:SF2">
    <property type="entry name" value="2-(5''-TRIPHOSPHORIBOSYL)-3'-DEPHOSPHOCOENZYME-A SYNTHASE"/>
    <property type="match status" value="1"/>
</dbReference>
<evidence type="ECO:0000313" key="8">
    <source>
        <dbReference type="Proteomes" id="UP001199319"/>
    </source>
</evidence>
<dbReference type="PANTHER" id="PTHR30201">
    <property type="entry name" value="TRIPHOSPHORIBOSYL-DEPHOSPHO-COA SYNTHASE"/>
    <property type="match status" value="1"/>
</dbReference>
<comment type="catalytic activity">
    <reaction evidence="1">
        <text>3'-dephospho-CoA + ATP = 2'-(5''-triphospho-alpha-D-ribosyl)-3'-dephospho-CoA + adenine</text>
        <dbReference type="Rhea" id="RHEA:15117"/>
        <dbReference type="ChEBI" id="CHEBI:16708"/>
        <dbReference type="ChEBI" id="CHEBI:30616"/>
        <dbReference type="ChEBI" id="CHEBI:57328"/>
        <dbReference type="ChEBI" id="CHEBI:61378"/>
        <dbReference type="EC" id="2.4.2.52"/>
    </reaction>
</comment>
<dbReference type="Proteomes" id="UP001199319">
    <property type="component" value="Unassembled WGS sequence"/>
</dbReference>
<evidence type="ECO:0000256" key="1">
    <source>
        <dbReference type="ARBA" id="ARBA00001210"/>
    </source>
</evidence>
<protein>
    <submittedName>
        <fullName evidence="7">Citrate lyase holo-[acyl-carrier protein] synthase</fullName>
        <ecNumber evidence="7">2.7.7.61</ecNumber>
    </submittedName>
</protein>
<sequence>MHTVEITLEQVLLARDRRVLRQRALAARYGGTLLSFTMNIAGPVKDAPLVRLAFQAGLAALDRDLGQPVHRELIQAPTGPEALLVYDRPAPWVKERCLLLEEREAVGRLYDLDVLSPEGEKLSRPQSRRCLICGGPVTVCSRSRAHGLPTIRARTRDILADFAAGHLSALARQALEDEVDLTPKPGLVDRRNTGAHDDMDRPLFHRSAGALAPYFRQFAARGMAGASPRELQSLGRQAEHAMLDATGGVNTHKGALYSFALLLSAMGRCLAEGGDPFDTAAAIAAALPPAENTHGSAVRSQCGGVRQEALSGFPTARHMRGILESAGPLSALVWAMSRLDDSTLVYRGGPQGLAYVRRRAAELLRLPEEALPPALEALDDDLMARRLSPGGSADLLALALFLRAAAPETWL</sequence>
<evidence type="ECO:0000256" key="6">
    <source>
        <dbReference type="ARBA" id="ARBA00048574"/>
    </source>
</evidence>
<dbReference type="AlphaFoldDB" id="A0AAE3AH32"/>
<dbReference type="EMBL" id="JAJEPW010000096">
    <property type="protein sequence ID" value="MCC2131038.1"/>
    <property type="molecule type" value="Genomic_DNA"/>
</dbReference>
<name>A0AAE3AH32_9FIRM</name>
<dbReference type="Gene3D" id="1.10.4200.10">
    <property type="entry name" value="Triphosphoribosyl-dephospho-CoA protein"/>
    <property type="match status" value="2"/>
</dbReference>
<dbReference type="NCBIfam" id="TIGR03124">
    <property type="entry name" value="citrate_citX"/>
    <property type="match status" value="1"/>
</dbReference>
<keyword evidence="3 7" id="KW-0548">Nucleotidyltransferase</keyword>
<dbReference type="RefSeq" id="WP_302930156.1">
    <property type="nucleotide sequence ID" value="NZ_JAJEPW010000096.1"/>
</dbReference>
<dbReference type="InterPro" id="IPR002736">
    <property type="entry name" value="CitG"/>
</dbReference>
<dbReference type="Pfam" id="PF01874">
    <property type="entry name" value="CitG"/>
    <property type="match status" value="1"/>
</dbReference>
<evidence type="ECO:0000256" key="4">
    <source>
        <dbReference type="ARBA" id="ARBA00022741"/>
    </source>
</evidence>
<dbReference type="EC" id="2.7.7.61" evidence="7"/>
<keyword evidence="4" id="KW-0547">Nucleotide-binding</keyword>
<comment type="caution">
    <text evidence="7">The sequence shown here is derived from an EMBL/GenBank/DDBJ whole genome shotgun (WGS) entry which is preliminary data.</text>
</comment>
<dbReference type="InterPro" id="IPR005551">
    <property type="entry name" value="CitX"/>
</dbReference>
<dbReference type="GO" id="GO:0046917">
    <property type="term" value="F:triphosphoribosyl-dephospho-CoA synthase activity"/>
    <property type="evidence" value="ECO:0007669"/>
    <property type="project" value="UniProtKB-EC"/>
</dbReference>
<evidence type="ECO:0000256" key="3">
    <source>
        <dbReference type="ARBA" id="ARBA00022695"/>
    </source>
</evidence>
<reference evidence="7" key="1">
    <citation type="submission" date="2021-10" db="EMBL/GenBank/DDBJ databases">
        <title>Anaerobic single-cell dispensing facilitates the cultivation of human gut bacteria.</title>
        <authorList>
            <person name="Afrizal A."/>
        </authorList>
    </citation>
    <scope>NUCLEOTIDE SEQUENCE</scope>
    <source>
        <strain evidence="7">CLA-AA-H272</strain>
    </source>
</reference>
<evidence type="ECO:0000256" key="5">
    <source>
        <dbReference type="ARBA" id="ARBA00022840"/>
    </source>
</evidence>
<accession>A0AAE3AH32</accession>
<organism evidence="7 8">
    <name type="scientific">Brotocaccenecus cirricatena</name>
    <dbReference type="NCBI Taxonomy" id="3064195"/>
    <lineage>
        <taxon>Bacteria</taxon>
        <taxon>Bacillati</taxon>
        <taxon>Bacillota</taxon>
        <taxon>Clostridia</taxon>
        <taxon>Eubacteriales</taxon>
        <taxon>Oscillospiraceae</taxon>
        <taxon>Brotocaccenecus</taxon>
    </lineage>
</organism>
<dbReference type="GO" id="GO:0051191">
    <property type="term" value="P:prosthetic group biosynthetic process"/>
    <property type="evidence" value="ECO:0007669"/>
    <property type="project" value="InterPro"/>
</dbReference>
<gene>
    <name evidence="7" type="primary">citX</name>
    <name evidence="7" type="ORF">LKD37_16310</name>
</gene>
<proteinExistence type="predicted"/>
<keyword evidence="8" id="KW-1185">Reference proteome</keyword>
<dbReference type="GO" id="GO:0016829">
    <property type="term" value="F:lyase activity"/>
    <property type="evidence" value="ECO:0007669"/>
    <property type="project" value="UniProtKB-KW"/>
</dbReference>